<dbReference type="AlphaFoldDB" id="D4BI52"/>
<proteinExistence type="predicted"/>
<reference evidence="1 2" key="1">
    <citation type="submission" date="2010-02" db="EMBL/GenBank/DDBJ databases">
        <authorList>
            <person name="Weinstock G."/>
            <person name="Sodergren E."/>
            <person name="Clifton S."/>
            <person name="Fulton L."/>
            <person name="Fulton B."/>
            <person name="Courtney L."/>
            <person name="Fronick C."/>
            <person name="Harrison M."/>
            <person name="Strong C."/>
            <person name="Farmer C."/>
            <person name="Delahaunty K."/>
            <person name="Markovic C."/>
            <person name="Hall O."/>
            <person name="Minx P."/>
            <person name="Tomlinson C."/>
            <person name="Mitreva M."/>
            <person name="Nelson J."/>
            <person name="Hou S."/>
            <person name="Wollam A."/>
            <person name="Pepin K.H."/>
            <person name="Johnson M."/>
            <person name="Bhonagiri V."/>
            <person name="Zhang X."/>
            <person name="Suruliraj S."/>
            <person name="Warren W."/>
            <person name="Chinwalla A."/>
            <person name="Mardis E.R."/>
            <person name="Wilson R.K."/>
        </authorList>
    </citation>
    <scope>NUCLEOTIDE SEQUENCE [LARGE SCALE GENOMIC DNA]</scope>
    <source>
        <strain evidence="1 2">ATCC 29220</strain>
    </source>
</reference>
<dbReference type="EMBL" id="ABWL02000023">
    <property type="protein sequence ID" value="EFE06096.1"/>
    <property type="molecule type" value="Genomic_DNA"/>
</dbReference>
<comment type="caution">
    <text evidence="1">The sequence shown here is derived from an EMBL/GenBank/DDBJ whole genome shotgun (WGS) entry which is preliminary data.</text>
</comment>
<organism evidence="1 2">
    <name type="scientific">Citrobacter youngae ATCC 29220</name>
    <dbReference type="NCBI Taxonomy" id="500640"/>
    <lineage>
        <taxon>Bacteria</taxon>
        <taxon>Pseudomonadati</taxon>
        <taxon>Pseudomonadota</taxon>
        <taxon>Gammaproteobacteria</taxon>
        <taxon>Enterobacterales</taxon>
        <taxon>Enterobacteriaceae</taxon>
        <taxon>Citrobacter</taxon>
        <taxon>Citrobacter freundii complex</taxon>
    </lineage>
</organism>
<evidence type="ECO:0000313" key="1">
    <source>
        <dbReference type="EMBL" id="EFE06096.1"/>
    </source>
</evidence>
<protein>
    <submittedName>
        <fullName evidence="1">Uncharacterized protein</fullName>
    </submittedName>
</protein>
<evidence type="ECO:0000313" key="2">
    <source>
        <dbReference type="Proteomes" id="UP000003880"/>
    </source>
</evidence>
<name>D4BI52_9ENTR</name>
<accession>D4BI52</accession>
<dbReference type="Proteomes" id="UP000003880">
    <property type="component" value="Unassembled WGS sequence"/>
</dbReference>
<gene>
    <name evidence="1" type="ORF">CIT292_10216</name>
</gene>
<sequence>MIRCGCNTRGRGRFACPAYVYSHFCRPDKALAAIRQNAR</sequence>
<dbReference type="HOGENOM" id="CLU_3307027_0_0_6"/>